<dbReference type="GO" id="GO:0005615">
    <property type="term" value="C:extracellular space"/>
    <property type="evidence" value="ECO:0007669"/>
    <property type="project" value="TreeGrafter"/>
</dbReference>
<organism evidence="14 15">
    <name type="scientific">Polypedilum vanderplanki</name>
    <name type="common">Sleeping chironomid midge</name>
    <dbReference type="NCBI Taxonomy" id="319348"/>
    <lineage>
        <taxon>Eukaryota</taxon>
        <taxon>Metazoa</taxon>
        <taxon>Ecdysozoa</taxon>
        <taxon>Arthropoda</taxon>
        <taxon>Hexapoda</taxon>
        <taxon>Insecta</taxon>
        <taxon>Pterygota</taxon>
        <taxon>Neoptera</taxon>
        <taxon>Endopterygota</taxon>
        <taxon>Diptera</taxon>
        <taxon>Nematocera</taxon>
        <taxon>Chironomoidea</taxon>
        <taxon>Chironomidae</taxon>
        <taxon>Chironominae</taxon>
        <taxon>Polypedilum</taxon>
        <taxon>Polypedilum</taxon>
    </lineage>
</organism>
<accession>A0A9J6C1I8</accession>
<dbReference type="PRINTS" id="PR00489">
    <property type="entry name" value="FRIZZLED"/>
</dbReference>
<feature type="disulfide bond" evidence="9">
    <location>
        <begin position="101"/>
        <end position="142"/>
    </location>
</feature>
<feature type="transmembrane region" description="Helical" evidence="10">
    <location>
        <begin position="200"/>
        <end position="225"/>
    </location>
</feature>
<evidence type="ECO:0000256" key="8">
    <source>
        <dbReference type="ARBA" id="ARBA00023170"/>
    </source>
</evidence>
<dbReference type="FunFam" id="1.10.2000.10:FF:000037">
    <property type="match status" value="1"/>
</dbReference>
<feature type="domain" description="G-protein coupled receptors family 2 profile 2" evidence="13">
    <location>
        <begin position="198"/>
        <end position="401"/>
    </location>
</feature>
<dbReference type="GO" id="GO:0035567">
    <property type="term" value="P:non-canonical Wnt signaling pathway"/>
    <property type="evidence" value="ECO:0007669"/>
    <property type="project" value="TreeGrafter"/>
</dbReference>
<dbReference type="SMART" id="SM01330">
    <property type="entry name" value="Frizzled"/>
    <property type="match status" value="1"/>
</dbReference>
<keyword evidence="3" id="KW-0217">Developmental protein</keyword>
<comment type="similarity">
    <text evidence="2">Belongs to the G-protein coupled receptor Fz/Smo family.</text>
</comment>
<evidence type="ECO:0000256" key="10">
    <source>
        <dbReference type="SAM" id="Phobius"/>
    </source>
</evidence>
<feature type="disulfide bond" evidence="9">
    <location>
        <begin position="74"/>
        <end position="112"/>
    </location>
</feature>
<feature type="disulfide bond" evidence="9">
    <location>
        <begin position="105"/>
        <end position="129"/>
    </location>
</feature>
<keyword evidence="8" id="KW-0675">Receptor</keyword>
<evidence type="ECO:0008006" key="16">
    <source>
        <dbReference type="Google" id="ProtNLM"/>
    </source>
</evidence>
<dbReference type="InterPro" id="IPR015526">
    <property type="entry name" value="Frizzled/SFRP"/>
</dbReference>
<dbReference type="OrthoDB" id="5959102at2759"/>
<dbReference type="PROSITE" id="PS50261">
    <property type="entry name" value="G_PROTEIN_RECEP_F2_4"/>
    <property type="match status" value="1"/>
</dbReference>
<feature type="disulfide bond" evidence="9">
    <location>
        <begin position="29"/>
        <end position="90"/>
    </location>
</feature>
<dbReference type="PROSITE" id="PS50038">
    <property type="entry name" value="FZ"/>
    <property type="match status" value="1"/>
</dbReference>
<dbReference type="SUPFAM" id="SSF63501">
    <property type="entry name" value="Frizzled cysteine-rich domain"/>
    <property type="match status" value="1"/>
</dbReference>
<evidence type="ECO:0000256" key="4">
    <source>
        <dbReference type="ARBA" id="ARBA00022692"/>
    </source>
</evidence>
<dbReference type="AlphaFoldDB" id="A0A9J6C1I8"/>
<gene>
    <name evidence="14" type="ORF">PVAND_005561</name>
</gene>
<comment type="caution">
    <text evidence="14">The sequence shown here is derived from an EMBL/GenBank/DDBJ whole genome shotgun (WGS) entry which is preliminary data.</text>
</comment>
<evidence type="ECO:0000256" key="11">
    <source>
        <dbReference type="SAM" id="SignalP"/>
    </source>
</evidence>
<feature type="signal peptide" evidence="11">
    <location>
        <begin position="1"/>
        <end position="20"/>
    </location>
</feature>
<name>A0A9J6C1I8_POLVA</name>
<feature type="transmembrane region" description="Helical" evidence="10">
    <location>
        <begin position="419"/>
        <end position="442"/>
    </location>
</feature>
<feature type="domain" description="FZ" evidence="12">
    <location>
        <begin position="24"/>
        <end position="145"/>
    </location>
</feature>
<dbReference type="InterPro" id="IPR017981">
    <property type="entry name" value="GPCR_2-like_7TM"/>
</dbReference>
<dbReference type="Proteomes" id="UP001107558">
    <property type="component" value="Chromosome 2"/>
</dbReference>
<reference evidence="14" key="1">
    <citation type="submission" date="2021-03" db="EMBL/GenBank/DDBJ databases">
        <title>Chromosome level genome of the anhydrobiotic midge Polypedilum vanderplanki.</title>
        <authorList>
            <person name="Yoshida Y."/>
            <person name="Kikawada T."/>
            <person name="Gusev O."/>
        </authorList>
    </citation>
    <scope>NUCLEOTIDE SEQUENCE</scope>
    <source>
        <strain evidence="14">NIAS01</strain>
        <tissue evidence="14">Whole body or cell culture</tissue>
    </source>
</reference>
<evidence type="ECO:0000256" key="2">
    <source>
        <dbReference type="ARBA" id="ARBA00008077"/>
    </source>
</evidence>
<feature type="transmembrane region" description="Helical" evidence="10">
    <location>
        <begin position="337"/>
        <end position="358"/>
    </location>
</feature>
<dbReference type="GO" id="GO:0060070">
    <property type="term" value="P:canonical Wnt signaling pathway"/>
    <property type="evidence" value="ECO:0007669"/>
    <property type="project" value="TreeGrafter"/>
</dbReference>
<keyword evidence="6 10" id="KW-0472">Membrane</keyword>
<evidence type="ECO:0000259" key="12">
    <source>
        <dbReference type="PROSITE" id="PS50038"/>
    </source>
</evidence>
<keyword evidence="15" id="KW-1185">Reference proteome</keyword>
<dbReference type="Gene3D" id="1.20.1070.10">
    <property type="entry name" value="Rhodopsin 7-helix transmembrane proteins"/>
    <property type="match status" value="1"/>
</dbReference>
<evidence type="ECO:0000256" key="9">
    <source>
        <dbReference type="PROSITE-ProRule" id="PRU00090"/>
    </source>
</evidence>
<keyword evidence="4 10" id="KW-0812">Transmembrane</keyword>
<dbReference type="InterPro" id="IPR036790">
    <property type="entry name" value="Frizzled_dom_sf"/>
</dbReference>
<evidence type="ECO:0000313" key="14">
    <source>
        <dbReference type="EMBL" id="KAG5675675.1"/>
    </source>
</evidence>
<evidence type="ECO:0000256" key="5">
    <source>
        <dbReference type="ARBA" id="ARBA00022989"/>
    </source>
</evidence>
<dbReference type="SMART" id="SM00063">
    <property type="entry name" value="FRI"/>
    <property type="match status" value="1"/>
</dbReference>
<protein>
    <recommendedName>
        <fullName evidence="16">Frizzled-4</fullName>
    </recommendedName>
</protein>
<dbReference type="GO" id="GO:0016020">
    <property type="term" value="C:membrane"/>
    <property type="evidence" value="ECO:0007669"/>
    <property type="project" value="UniProtKB-SubCell"/>
</dbReference>
<dbReference type="InterPro" id="IPR020067">
    <property type="entry name" value="Frizzled_dom"/>
</dbReference>
<keyword evidence="11" id="KW-0732">Signal</keyword>
<proteinExistence type="inferred from homology"/>
<evidence type="ECO:0000313" key="15">
    <source>
        <dbReference type="Proteomes" id="UP001107558"/>
    </source>
</evidence>
<dbReference type="PANTHER" id="PTHR11309:SF99">
    <property type="entry name" value="FRIZZLED-4"/>
    <property type="match status" value="1"/>
</dbReference>
<feature type="transmembrane region" description="Helical" evidence="10">
    <location>
        <begin position="462"/>
        <end position="486"/>
    </location>
</feature>
<dbReference type="EMBL" id="JADBJN010000002">
    <property type="protein sequence ID" value="KAG5675675.1"/>
    <property type="molecule type" value="Genomic_DNA"/>
</dbReference>
<keyword evidence="5 10" id="KW-1133">Transmembrane helix</keyword>
<dbReference type="Gene3D" id="1.10.2000.10">
    <property type="entry name" value="Frizzled cysteine-rich domain"/>
    <property type="match status" value="1"/>
</dbReference>
<sequence length="564" mass="63532">MKNKIFLILIYCLSYKFASARTETQMRVCEPIKIQMCSRMGYNLTSLPNLIGHDYQTDVDLTLQTFSPLISYGCSAQLSFFLCATYLPMCSEKIGGVIGPCRSLCEAVRARCHPVLTSFGFQWPNSLNCSRFPKDNNHENMCMEGPGEPTLDLPPTNIKPSQSSCKYLFKSHLYVRLSRNNKCTPLCEADILFESNEKQIAWLFIGSWSFAALLISSIALLCLILSDVSWDRSLLPLVCVHCLSSLSWGIRILAGRNNTSCGYDNQFPGISLLLNDGHIATSPCSSTFLLRYYFGMCAASWVAIFCYRWNFLIKQHMAEVLNGQPSGIIKGFRNGRFLQFCAFGLPLIQTVFVLWMKLVDADELLGTCYVGNQSDKALLSLVAIPILIYWTIGTGYLLTGYLTKKSLPNFHLTAYLNSLGSFLLIYNILTVFILLSLFFIFGNRESWLMINLDGLQQQQPTAPLWLYMLHPFLELLLAVLTAAWAIGPRLRAGFCRTEVKQPSYKQPPTVSSYQQNASYQSICVPPNSMISLTTPAKIYKYPNPHYSSSSSRACRSSFRRETIL</sequence>
<dbReference type="PANTHER" id="PTHR11309">
    <property type="entry name" value="FRIZZLED"/>
    <property type="match status" value="1"/>
</dbReference>
<keyword evidence="7 9" id="KW-1015">Disulfide bond</keyword>
<feature type="transmembrane region" description="Helical" evidence="10">
    <location>
        <begin position="290"/>
        <end position="307"/>
    </location>
</feature>
<dbReference type="GO" id="GO:0017147">
    <property type="term" value="F:Wnt-protein binding"/>
    <property type="evidence" value="ECO:0007669"/>
    <property type="project" value="TreeGrafter"/>
</dbReference>
<feature type="chain" id="PRO_5039902476" description="Frizzled-4" evidence="11">
    <location>
        <begin position="21"/>
        <end position="564"/>
    </location>
</feature>
<dbReference type="Pfam" id="PF01534">
    <property type="entry name" value="Frizzled"/>
    <property type="match status" value="1"/>
</dbReference>
<evidence type="ECO:0000256" key="1">
    <source>
        <dbReference type="ARBA" id="ARBA00004141"/>
    </source>
</evidence>
<evidence type="ECO:0000256" key="6">
    <source>
        <dbReference type="ARBA" id="ARBA00023136"/>
    </source>
</evidence>
<dbReference type="Pfam" id="PF01392">
    <property type="entry name" value="Fz"/>
    <property type="match status" value="1"/>
</dbReference>
<feature type="transmembrane region" description="Helical" evidence="10">
    <location>
        <begin position="234"/>
        <end position="254"/>
    </location>
</feature>
<feature type="transmembrane region" description="Helical" evidence="10">
    <location>
        <begin position="378"/>
        <end position="398"/>
    </location>
</feature>
<dbReference type="GO" id="GO:0004888">
    <property type="term" value="F:transmembrane signaling receptor activity"/>
    <property type="evidence" value="ECO:0007669"/>
    <property type="project" value="InterPro"/>
</dbReference>
<comment type="subcellular location">
    <subcellularLocation>
        <location evidence="1">Membrane</location>
        <topology evidence="1">Multi-pass membrane protein</topology>
    </subcellularLocation>
</comment>
<feature type="disulfide bond" evidence="9">
    <location>
        <begin position="37"/>
        <end position="83"/>
    </location>
</feature>
<evidence type="ECO:0000256" key="3">
    <source>
        <dbReference type="ARBA" id="ARBA00022473"/>
    </source>
</evidence>
<evidence type="ECO:0000256" key="7">
    <source>
        <dbReference type="ARBA" id="ARBA00023157"/>
    </source>
</evidence>
<dbReference type="InterPro" id="IPR000539">
    <property type="entry name" value="Frizzled/Smoothened_7TM"/>
</dbReference>
<evidence type="ECO:0000259" key="13">
    <source>
        <dbReference type="PROSITE" id="PS50261"/>
    </source>
</evidence>